<dbReference type="Proteomes" id="UP000237246">
    <property type="component" value="Unassembled WGS sequence"/>
</dbReference>
<reference evidence="2 3" key="1">
    <citation type="submission" date="2018-01" db="EMBL/GenBank/DDBJ databases">
        <title>Comparison of the Chinese Bamboo Partridge and Red Junglefowl genome sequences highlights the importance of demography in genome evolution.</title>
        <authorList>
            <person name="Tiley G.P."/>
            <person name="Kimball R.T."/>
            <person name="Braun E.L."/>
            <person name="Burleigh J.G."/>
        </authorList>
    </citation>
    <scope>NUCLEOTIDE SEQUENCE [LARGE SCALE GENOMIC DNA]</scope>
    <source>
        <strain evidence="2">RTK389</strain>
        <tissue evidence="2">Blood</tissue>
    </source>
</reference>
<protein>
    <submittedName>
        <fullName evidence="2">Uncharacterized protein</fullName>
    </submittedName>
</protein>
<organism evidence="2 3">
    <name type="scientific">Bambusicola thoracicus</name>
    <name type="common">Chinese bamboo-partridge</name>
    <name type="synonym">Perdix thoracica</name>
    <dbReference type="NCBI Taxonomy" id="9083"/>
    <lineage>
        <taxon>Eukaryota</taxon>
        <taxon>Metazoa</taxon>
        <taxon>Chordata</taxon>
        <taxon>Craniata</taxon>
        <taxon>Vertebrata</taxon>
        <taxon>Euteleostomi</taxon>
        <taxon>Archelosauria</taxon>
        <taxon>Archosauria</taxon>
        <taxon>Dinosauria</taxon>
        <taxon>Saurischia</taxon>
        <taxon>Theropoda</taxon>
        <taxon>Coelurosauria</taxon>
        <taxon>Aves</taxon>
        <taxon>Neognathae</taxon>
        <taxon>Galloanserae</taxon>
        <taxon>Galliformes</taxon>
        <taxon>Phasianidae</taxon>
        <taxon>Perdicinae</taxon>
        <taxon>Bambusicola</taxon>
    </lineage>
</organism>
<proteinExistence type="predicted"/>
<gene>
    <name evidence="2" type="ORF">CIB84_008284</name>
</gene>
<accession>A0A2P4SV60</accession>
<keyword evidence="3" id="KW-1185">Reference proteome</keyword>
<comment type="caution">
    <text evidence="2">The sequence shown here is derived from an EMBL/GenBank/DDBJ whole genome shotgun (WGS) entry which is preliminary data.</text>
</comment>
<evidence type="ECO:0000313" key="3">
    <source>
        <dbReference type="Proteomes" id="UP000237246"/>
    </source>
</evidence>
<dbReference type="AlphaFoldDB" id="A0A2P4SV60"/>
<name>A0A2P4SV60_BAMTH</name>
<dbReference type="EMBL" id="PPHD01021387">
    <property type="protein sequence ID" value="POI27966.1"/>
    <property type="molecule type" value="Genomic_DNA"/>
</dbReference>
<feature type="region of interest" description="Disordered" evidence="1">
    <location>
        <begin position="20"/>
        <end position="50"/>
    </location>
</feature>
<sequence>MAPIPWQNCVIEVKDIMRDFSPKQRPSKQVGKRWASVQPSEHGPKRSCFK</sequence>
<evidence type="ECO:0000313" key="2">
    <source>
        <dbReference type="EMBL" id="POI27966.1"/>
    </source>
</evidence>
<evidence type="ECO:0000256" key="1">
    <source>
        <dbReference type="SAM" id="MobiDB-lite"/>
    </source>
</evidence>